<evidence type="ECO:0000256" key="1">
    <source>
        <dbReference type="SAM" id="SignalP"/>
    </source>
</evidence>
<name>A0ABS7X0B6_9GAMM</name>
<dbReference type="CDD" id="cd11614">
    <property type="entry name" value="SAF_CpaB_FlgA_like"/>
    <property type="match status" value="1"/>
</dbReference>
<reference evidence="3 4" key="1">
    <citation type="submission" date="2021-05" db="EMBL/GenBank/DDBJ databases">
        <title>Petroleum and Energy Research Collection (APPE): ex situ preservation of microbial diversity associated with the oil industry and exploitation of its biotechnological potential.</title>
        <authorList>
            <person name="Paixao C.T.M."/>
            <person name="Gomes M.B."/>
            <person name="Oliveira V.M."/>
        </authorList>
    </citation>
    <scope>NUCLEOTIDE SEQUENCE [LARGE SCALE GENOMIC DNA]</scope>
    <source>
        <strain evidence="3 4">LIT2</strain>
    </source>
</reference>
<feature type="chain" id="PRO_5045758167" evidence="1">
    <location>
        <begin position="21"/>
        <end position="225"/>
    </location>
</feature>
<dbReference type="EMBL" id="JAGXFD010000001">
    <property type="protein sequence ID" value="MBZ9567546.1"/>
    <property type="molecule type" value="Genomic_DNA"/>
</dbReference>
<dbReference type="SMART" id="SM00858">
    <property type="entry name" value="SAF"/>
    <property type="match status" value="1"/>
</dbReference>
<comment type="caution">
    <text evidence="3">The sequence shown here is derived from an EMBL/GenBank/DDBJ whole genome shotgun (WGS) entry which is preliminary data.</text>
</comment>
<dbReference type="Pfam" id="PF08666">
    <property type="entry name" value="SAF"/>
    <property type="match status" value="1"/>
</dbReference>
<dbReference type="Gene3D" id="3.90.1210.10">
    <property type="entry name" value="Antifreeze-like/N-acetylneuraminic acid synthase C-terminal domain"/>
    <property type="match status" value="1"/>
</dbReference>
<dbReference type="InterPro" id="IPR013974">
    <property type="entry name" value="SAF"/>
</dbReference>
<dbReference type="InterPro" id="IPR017592">
    <property type="entry name" value="Pilus_assmbl_Flp-typ_CpaB"/>
</dbReference>
<evidence type="ECO:0000313" key="3">
    <source>
        <dbReference type="EMBL" id="MBZ9567546.1"/>
    </source>
</evidence>
<sequence>MRKKGVVAMLGISLVLAAGAAGLANSWLKQRAGGDAPDTASVVVAALEIPFGRKVQAADLNTIQLPPYAVPKGSFTSVDQVVGQVSSQPIYPGEVVLKNRLSEYLGGSALSAVLAPGKRAISVRVDDVVGVAGFLLPGNMVDIVSTRRNGGGRQVTSKTILQEIKVLAVDQIASQDRDSPVIVRAVTLEVTPSQAEQLVEATQEGRVQLTLRNPLDKKKAPVEVA</sequence>
<feature type="signal peptide" evidence="1">
    <location>
        <begin position="1"/>
        <end position="20"/>
    </location>
</feature>
<dbReference type="InterPro" id="IPR031571">
    <property type="entry name" value="RcpC_dom"/>
</dbReference>
<dbReference type="NCBIfam" id="TIGR03177">
    <property type="entry name" value="pilus_cpaB"/>
    <property type="match status" value="1"/>
</dbReference>
<accession>A0ABS7X0B6</accession>
<organism evidence="3 4">
    <name type="scientific">Modicisalibacter tunisiensis</name>
    <dbReference type="NCBI Taxonomy" id="390637"/>
    <lineage>
        <taxon>Bacteria</taxon>
        <taxon>Pseudomonadati</taxon>
        <taxon>Pseudomonadota</taxon>
        <taxon>Gammaproteobacteria</taxon>
        <taxon>Oceanospirillales</taxon>
        <taxon>Halomonadaceae</taxon>
        <taxon>Modicisalibacter</taxon>
    </lineage>
</organism>
<dbReference type="RefSeq" id="WP_224415628.1">
    <property type="nucleotide sequence ID" value="NZ_JAGXFC010000001.1"/>
</dbReference>
<evidence type="ECO:0000313" key="4">
    <source>
        <dbReference type="Proteomes" id="UP001319883"/>
    </source>
</evidence>
<feature type="domain" description="SAF" evidence="2">
    <location>
        <begin position="40"/>
        <end position="102"/>
    </location>
</feature>
<proteinExistence type="predicted"/>
<dbReference type="Proteomes" id="UP001319883">
    <property type="component" value="Unassembled WGS sequence"/>
</dbReference>
<evidence type="ECO:0000259" key="2">
    <source>
        <dbReference type="SMART" id="SM00858"/>
    </source>
</evidence>
<gene>
    <name evidence="3" type="primary">cpaB</name>
    <name evidence="3" type="ORF">KGQ91_07615</name>
</gene>
<dbReference type="Pfam" id="PF16976">
    <property type="entry name" value="RcpC"/>
    <property type="match status" value="1"/>
</dbReference>
<protein>
    <submittedName>
        <fullName evidence="3">Flp pilus assembly protein CpaB</fullName>
    </submittedName>
</protein>
<keyword evidence="1" id="KW-0732">Signal</keyword>
<keyword evidence="4" id="KW-1185">Reference proteome</keyword>